<protein>
    <submittedName>
        <fullName evidence="1">Uncharacterized protein</fullName>
    </submittedName>
</protein>
<comment type="caution">
    <text evidence="1">The sequence shown here is derived from an EMBL/GenBank/DDBJ whole genome shotgun (WGS) entry which is preliminary data.</text>
</comment>
<dbReference type="AlphaFoldDB" id="A0A9D4HLC7"/>
<accession>A0A9D4HLC7</accession>
<gene>
    <name evidence="1" type="ORF">DPMN_064691</name>
</gene>
<evidence type="ECO:0000313" key="1">
    <source>
        <dbReference type="EMBL" id="KAH3721743.1"/>
    </source>
</evidence>
<organism evidence="1 2">
    <name type="scientific">Dreissena polymorpha</name>
    <name type="common">Zebra mussel</name>
    <name type="synonym">Mytilus polymorpha</name>
    <dbReference type="NCBI Taxonomy" id="45954"/>
    <lineage>
        <taxon>Eukaryota</taxon>
        <taxon>Metazoa</taxon>
        <taxon>Spiralia</taxon>
        <taxon>Lophotrochozoa</taxon>
        <taxon>Mollusca</taxon>
        <taxon>Bivalvia</taxon>
        <taxon>Autobranchia</taxon>
        <taxon>Heteroconchia</taxon>
        <taxon>Euheterodonta</taxon>
        <taxon>Imparidentia</taxon>
        <taxon>Neoheterodontei</taxon>
        <taxon>Myida</taxon>
        <taxon>Dreissenoidea</taxon>
        <taxon>Dreissenidae</taxon>
        <taxon>Dreissena</taxon>
    </lineage>
</organism>
<reference evidence="1" key="1">
    <citation type="journal article" date="2019" name="bioRxiv">
        <title>The Genome of the Zebra Mussel, Dreissena polymorpha: A Resource for Invasive Species Research.</title>
        <authorList>
            <person name="McCartney M.A."/>
            <person name="Auch B."/>
            <person name="Kono T."/>
            <person name="Mallez S."/>
            <person name="Zhang Y."/>
            <person name="Obille A."/>
            <person name="Becker A."/>
            <person name="Abrahante J.E."/>
            <person name="Garbe J."/>
            <person name="Badalamenti J.P."/>
            <person name="Herman A."/>
            <person name="Mangelson H."/>
            <person name="Liachko I."/>
            <person name="Sullivan S."/>
            <person name="Sone E.D."/>
            <person name="Koren S."/>
            <person name="Silverstein K.A.T."/>
            <person name="Beckman K.B."/>
            <person name="Gohl D.M."/>
        </authorList>
    </citation>
    <scope>NUCLEOTIDE SEQUENCE</scope>
    <source>
        <strain evidence="1">Duluth1</strain>
        <tissue evidence="1">Whole animal</tissue>
    </source>
</reference>
<dbReference type="EMBL" id="JAIWYP010000013">
    <property type="protein sequence ID" value="KAH3721743.1"/>
    <property type="molecule type" value="Genomic_DNA"/>
</dbReference>
<proteinExistence type="predicted"/>
<sequence length="82" mass="9568">MDFHPQKCSVLRVTRATSNLIPSEYILKGIKLSIDKTTKYLGVDFDSDFSWRHHYDRVTKKANNMLGFLRFGSAFHFVLDIE</sequence>
<name>A0A9D4HLC7_DREPO</name>
<evidence type="ECO:0000313" key="2">
    <source>
        <dbReference type="Proteomes" id="UP000828390"/>
    </source>
</evidence>
<reference evidence="1" key="2">
    <citation type="submission" date="2020-11" db="EMBL/GenBank/DDBJ databases">
        <authorList>
            <person name="McCartney M.A."/>
            <person name="Auch B."/>
            <person name="Kono T."/>
            <person name="Mallez S."/>
            <person name="Becker A."/>
            <person name="Gohl D.M."/>
            <person name="Silverstein K.A.T."/>
            <person name="Koren S."/>
            <person name="Bechman K.B."/>
            <person name="Herman A."/>
            <person name="Abrahante J.E."/>
            <person name="Garbe J."/>
        </authorList>
    </citation>
    <scope>NUCLEOTIDE SEQUENCE</scope>
    <source>
        <strain evidence="1">Duluth1</strain>
        <tissue evidence="1">Whole animal</tissue>
    </source>
</reference>
<keyword evidence="2" id="KW-1185">Reference proteome</keyword>
<dbReference type="Proteomes" id="UP000828390">
    <property type="component" value="Unassembled WGS sequence"/>
</dbReference>